<evidence type="ECO:0000313" key="1">
    <source>
        <dbReference type="EMBL" id="MPM35468.1"/>
    </source>
</evidence>
<comment type="caution">
    <text evidence="1">The sequence shown here is derived from an EMBL/GenBank/DDBJ whole genome shotgun (WGS) entry which is preliminary data.</text>
</comment>
<proteinExistence type="predicted"/>
<gene>
    <name evidence="1" type="ORF">SDC9_82061</name>
</gene>
<dbReference type="AlphaFoldDB" id="A0A644Z5B2"/>
<protein>
    <submittedName>
        <fullName evidence="1">Uncharacterized protein</fullName>
    </submittedName>
</protein>
<sequence>MDNYSVEKIIVENPSIYSGNKVLEIIITGDCNIYEQELESKLFNLLEKISKESLSYTDNPYMIRALISDPRLTSFPLTGVSYIVKNNELELVETSEKARFSLLRALIY</sequence>
<dbReference type="EMBL" id="VSSQ01007294">
    <property type="protein sequence ID" value="MPM35468.1"/>
    <property type="molecule type" value="Genomic_DNA"/>
</dbReference>
<accession>A0A644Z5B2</accession>
<reference evidence="1" key="1">
    <citation type="submission" date="2019-08" db="EMBL/GenBank/DDBJ databases">
        <authorList>
            <person name="Kucharzyk K."/>
            <person name="Murdoch R.W."/>
            <person name="Higgins S."/>
            <person name="Loffler F."/>
        </authorList>
    </citation>
    <scope>NUCLEOTIDE SEQUENCE</scope>
</reference>
<organism evidence="1">
    <name type="scientific">bioreactor metagenome</name>
    <dbReference type="NCBI Taxonomy" id="1076179"/>
    <lineage>
        <taxon>unclassified sequences</taxon>
        <taxon>metagenomes</taxon>
        <taxon>ecological metagenomes</taxon>
    </lineage>
</organism>
<name>A0A644Z5B2_9ZZZZ</name>